<keyword evidence="1" id="KW-0805">Transcription regulation</keyword>
<protein>
    <submittedName>
        <fullName evidence="5">YafY family transcriptional regulator</fullName>
    </submittedName>
</protein>
<dbReference type="Pfam" id="PF13280">
    <property type="entry name" value="WYL"/>
    <property type="match status" value="1"/>
</dbReference>
<keyword evidence="6" id="KW-1185">Reference proteome</keyword>
<dbReference type="InterPro" id="IPR013196">
    <property type="entry name" value="HTH_11"/>
</dbReference>
<accession>A0A385TEN2</accession>
<dbReference type="AlphaFoldDB" id="A0A385TEN2"/>
<name>A0A385TEN2_PAELA</name>
<evidence type="ECO:0000313" key="5">
    <source>
        <dbReference type="EMBL" id="AYB42073.1"/>
    </source>
</evidence>
<dbReference type="PROSITE" id="PS52050">
    <property type="entry name" value="WYL"/>
    <property type="match status" value="1"/>
</dbReference>
<feature type="region of interest" description="Disordered" evidence="3">
    <location>
        <begin position="200"/>
        <end position="230"/>
    </location>
</feature>
<organism evidence="5 6">
    <name type="scientific">Paenibacillus lautus</name>
    <name type="common">Bacillus lautus</name>
    <dbReference type="NCBI Taxonomy" id="1401"/>
    <lineage>
        <taxon>Bacteria</taxon>
        <taxon>Bacillati</taxon>
        <taxon>Bacillota</taxon>
        <taxon>Bacilli</taxon>
        <taxon>Bacillales</taxon>
        <taxon>Paenibacillaceae</taxon>
        <taxon>Paenibacillus</taxon>
    </lineage>
</organism>
<dbReference type="InterPro" id="IPR028349">
    <property type="entry name" value="PafC-like"/>
</dbReference>
<evidence type="ECO:0000256" key="3">
    <source>
        <dbReference type="SAM" id="MobiDB-lite"/>
    </source>
</evidence>
<dbReference type="Pfam" id="PF25583">
    <property type="entry name" value="WCX"/>
    <property type="match status" value="1"/>
</dbReference>
<dbReference type="PANTHER" id="PTHR34580">
    <property type="match status" value="1"/>
</dbReference>
<evidence type="ECO:0000256" key="2">
    <source>
        <dbReference type="ARBA" id="ARBA00023163"/>
    </source>
</evidence>
<feature type="compositionally biased region" description="Basic and acidic residues" evidence="3">
    <location>
        <begin position="219"/>
        <end position="230"/>
    </location>
</feature>
<dbReference type="InterPro" id="IPR001034">
    <property type="entry name" value="DeoR_HTH"/>
</dbReference>
<reference evidence="5 6" key="1">
    <citation type="submission" date="2018-09" db="EMBL/GenBank/DDBJ databases">
        <title>Genome Sequence of Paenibacillus lautus Strain E7593-69, Azo Dye-Degrading Bacteria, Isolated from Commercial Tattoo Inks.</title>
        <authorList>
            <person name="Nho S.W."/>
            <person name="Kim S.-J."/>
            <person name="Kweon O."/>
            <person name="Cerniglia C.E."/>
        </authorList>
    </citation>
    <scope>NUCLEOTIDE SEQUENCE [LARGE SCALE GENOMIC DNA]</scope>
    <source>
        <strain evidence="5 6">E7593-69</strain>
    </source>
</reference>
<evidence type="ECO:0000256" key="1">
    <source>
        <dbReference type="ARBA" id="ARBA00023015"/>
    </source>
</evidence>
<dbReference type="RefSeq" id="WP_119846299.1">
    <property type="nucleotide sequence ID" value="NZ_CP032412.1"/>
</dbReference>
<keyword evidence="2" id="KW-0804">Transcription</keyword>
<dbReference type="GO" id="GO:0003700">
    <property type="term" value="F:DNA-binding transcription factor activity"/>
    <property type="evidence" value="ECO:0007669"/>
    <property type="project" value="InterPro"/>
</dbReference>
<dbReference type="InterPro" id="IPR051534">
    <property type="entry name" value="CBASS_pafABC_assoc_protein"/>
</dbReference>
<sequence length="319" mass="37088">MKLERLISMIYMLLNNEILSASALAEKYNVSQRTIYRDIDAICAAGIPVVSYQGVNGGYGIMEQYKMDKSLLGSYDVSALITILHSMSTVFEDERALDTIQRLQTIDRSANSASQGLSMDIGSWRSYNEILRLLRRAITDRHVISFQYISAKNERIYRKVEPLRLMYKFGSWYLYGFCRTRNDYREFRISRMSELSPSAEPFMRQHSEEHTHGPQLQEQHPDGRSERHNWESSPDAVEVVLHVSPGALAKAMDQFYDVQREFHEDGSLRLTFKVNDPDSWWFWSTLLSFGEEIEIVEPADLRIRMQAKLEKMLQVYAKV</sequence>
<dbReference type="SUPFAM" id="SSF46785">
    <property type="entry name" value="Winged helix' DNA-binding domain"/>
    <property type="match status" value="1"/>
</dbReference>
<dbReference type="PROSITE" id="PS51000">
    <property type="entry name" value="HTH_DEOR_2"/>
    <property type="match status" value="1"/>
</dbReference>
<dbReference type="Gene3D" id="1.10.10.10">
    <property type="entry name" value="Winged helix-like DNA-binding domain superfamily/Winged helix DNA-binding domain"/>
    <property type="match status" value="1"/>
</dbReference>
<dbReference type="Proteomes" id="UP000266552">
    <property type="component" value="Chromosome"/>
</dbReference>
<evidence type="ECO:0000313" key="6">
    <source>
        <dbReference type="Proteomes" id="UP000266552"/>
    </source>
</evidence>
<dbReference type="PANTHER" id="PTHR34580:SF1">
    <property type="entry name" value="PROTEIN PAFC"/>
    <property type="match status" value="1"/>
</dbReference>
<feature type="compositionally biased region" description="Basic and acidic residues" evidence="3">
    <location>
        <begin position="203"/>
        <end position="212"/>
    </location>
</feature>
<dbReference type="InterPro" id="IPR036390">
    <property type="entry name" value="WH_DNA-bd_sf"/>
</dbReference>
<gene>
    <name evidence="5" type="ORF">D5F53_01685</name>
</gene>
<feature type="domain" description="HTH deoR-type" evidence="4">
    <location>
        <begin position="2"/>
        <end position="57"/>
    </location>
</feature>
<dbReference type="InterPro" id="IPR026881">
    <property type="entry name" value="WYL_dom"/>
</dbReference>
<proteinExistence type="predicted"/>
<dbReference type="EMBL" id="CP032412">
    <property type="protein sequence ID" value="AYB42073.1"/>
    <property type="molecule type" value="Genomic_DNA"/>
</dbReference>
<dbReference type="KEGG" id="plw:D5F53_01685"/>
<dbReference type="InterPro" id="IPR036388">
    <property type="entry name" value="WH-like_DNA-bd_sf"/>
</dbReference>
<dbReference type="InterPro" id="IPR057727">
    <property type="entry name" value="WCX_dom"/>
</dbReference>
<evidence type="ECO:0000259" key="4">
    <source>
        <dbReference type="PROSITE" id="PS51000"/>
    </source>
</evidence>
<dbReference type="PIRSF" id="PIRSF016838">
    <property type="entry name" value="PafC"/>
    <property type="match status" value="1"/>
</dbReference>
<dbReference type="Pfam" id="PF08279">
    <property type="entry name" value="HTH_11"/>
    <property type="match status" value="1"/>
</dbReference>